<sequence length="150" mass="15291">MLSATAAFAGPAASAEPDPPGAKANPRATLTVGSPEHVITCALFANKPNYSGGKITATGGISGCVPNAPDACASEVDLEVYISGAGQWSTAAASLRQLRCPPPARSTVATLSCDSSSTEYIYRTKTLATIVHEGTDSNTSTSSTLHVRCF</sequence>
<reference evidence="2 3" key="1">
    <citation type="submission" date="2024-06" db="EMBL/GenBank/DDBJ databases">
        <title>The Natural Products Discovery Center: Release of the First 8490 Sequenced Strains for Exploring Actinobacteria Biosynthetic Diversity.</title>
        <authorList>
            <person name="Kalkreuter E."/>
            <person name="Kautsar S.A."/>
            <person name="Yang D."/>
            <person name="Bader C.D."/>
            <person name="Teijaro C.N."/>
            <person name="Fluegel L."/>
            <person name="Davis C.M."/>
            <person name="Simpson J.R."/>
            <person name="Lauterbach L."/>
            <person name="Steele A.D."/>
            <person name="Gui C."/>
            <person name="Meng S."/>
            <person name="Li G."/>
            <person name="Viehrig K."/>
            <person name="Ye F."/>
            <person name="Su P."/>
            <person name="Kiefer A.F."/>
            <person name="Nichols A."/>
            <person name="Cepeda A.J."/>
            <person name="Yan W."/>
            <person name="Fan B."/>
            <person name="Jiang Y."/>
            <person name="Adhikari A."/>
            <person name="Zheng C.-J."/>
            <person name="Schuster L."/>
            <person name="Cowan T.M."/>
            <person name="Smanski M.J."/>
            <person name="Chevrette M.G."/>
            <person name="De Carvalho L.P.S."/>
            <person name="Shen B."/>
        </authorList>
    </citation>
    <scope>NUCLEOTIDE SEQUENCE [LARGE SCALE GENOMIC DNA]</scope>
    <source>
        <strain evidence="2 3">NPDC033843</strain>
    </source>
</reference>
<keyword evidence="3" id="KW-1185">Reference proteome</keyword>
<dbReference type="RefSeq" id="WP_361710712.1">
    <property type="nucleotide sequence ID" value="NZ_JBEZVE010000068.1"/>
</dbReference>
<feature type="compositionally biased region" description="Low complexity" evidence="1">
    <location>
        <begin position="1"/>
        <end position="15"/>
    </location>
</feature>
<dbReference type="Proteomes" id="UP001550739">
    <property type="component" value="Unassembled WGS sequence"/>
</dbReference>
<feature type="region of interest" description="Disordered" evidence="1">
    <location>
        <begin position="1"/>
        <end position="27"/>
    </location>
</feature>
<name>A0ABV2ZZM9_9ACTN</name>
<dbReference type="EMBL" id="JBEZVE010000068">
    <property type="protein sequence ID" value="MEU3788038.1"/>
    <property type="molecule type" value="Genomic_DNA"/>
</dbReference>
<proteinExistence type="predicted"/>
<organism evidence="2 3">
    <name type="scientific">Streptomyces sp. 900129855</name>
    <dbReference type="NCBI Taxonomy" id="3155129"/>
    <lineage>
        <taxon>Bacteria</taxon>
        <taxon>Bacillati</taxon>
        <taxon>Actinomycetota</taxon>
        <taxon>Actinomycetes</taxon>
        <taxon>Kitasatosporales</taxon>
        <taxon>Streptomycetaceae</taxon>
        <taxon>Streptomyces</taxon>
    </lineage>
</organism>
<gene>
    <name evidence="2" type="ORF">AB0E89_47375</name>
</gene>
<evidence type="ECO:0000313" key="2">
    <source>
        <dbReference type="EMBL" id="MEU3788038.1"/>
    </source>
</evidence>
<evidence type="ECO:0000256" key="1">
    <source>
        <dbReference type="SAM" id="MobiDB-lite"/>
    </source>
</evidence>
<comment type="caution">
    <text evidence="2">The sequence shown here is derived from an EMBL/GenBank/DDBJ whole genome shotgun (WGS) entry which is preliminary data.</text>
</comment>
<accession>A0ABV2ZZM9</accession>
<evidence type="ECO:0000313" key="3">
    <source>
        <dbReference type="Proteomes" id="UP001550739"/>
    </source>
</evidence>
<protein>
    <submittedName>
        <fullName evidence="2">Uncharacterized protein</fullName>
    </submittedName>
</protein>